<dbReference type="GO" id="GO:0005829">
    <property type="term" value="C:cytosol"/>
    <property type="evidence" value="ECO:0007669"/>
    <property type="project" value="TreeGrafter"/>
</dbReference>
<evidence type="ECO:0000256" key="2">
    <source>
        <dbReference type="SAM" id="SignalP"/>
    </source>
</evidence>
<protein>
    <recommendedName>
        <fullName evidence="5">PCI domain-containing protein</fullName>
    </recommendedName>
</protein>
<keyword evidence="2" id="KW-0732">Signal</keyword>
<dbReference type="PANTHER" id="PTHR10539:SF0">
    <property type="entry name" value="26S PROTEASOME NON-ATPASE REGULATORY SUBUNIT 13"/>
    <property type="match status" value="1"/>
</dbReference>
<dbReference type="InterPro" id="IPR035298">
    <property type="entry name" value="PSMD13"/>
</dbReference>
<dbReference type="GO" id="GO:0006511">
    <property type="term" value="P:ubiquitin-dependent protein catabolic process"/>
    <property type="evidence" value="ECO:0007669"/>
    <property type="project" value="TreeGrafter"/>
</dbReference>
<feature type="chain" id="PRO_5023935760" description="PCI domain-containing protein" evidence="2">
    <location>
        <begin position="24"/>
        <end position="422"/>
    </location>
</feature>
<organism evidence="3 4">
    <name type="scientific">Nyssa sinensis</name>
    <dbReference type="NCBI Taxonomy" id="561372"/>
    <lineage>
        <taxon>Eukaryota</taxon>
        <taxon>Viridiplantae</taxon>
        <taxon>Streptophyta</taxon>
        <taxon>Embryophyta</taxon>
        <taxon>Tracheophyta</taxon>
        <taxon>Spermatophyta</taxon>
        <taxon>Magnoliopsida</taxon>
        <taxon>eudicotyledons</taxon>
        <taxon>Gunneridae</taxon>
        <taxon>Pentapetalae</taxon>
        <taxon>asterids</taxon>
        <taxon>Cornales</taxon>
        <taxon>Nyssaceae</taxon>
        <taxon>Nyssa</taxon>
    </lineage>
</organism>
<evidence type="ECO:0000313" key="3">
    <source>
        <dbReference type="EMBL" id="KAA8519137.1"/>
    </source>
</evidence>
<dbReference type="EMBL" id="CM018049">
    <property type="protein sequence ID" value="KAA8519137.1"/>
    <property type="molecule type" value="Genomic_DNA"/>
</dbReference>
<dbReference type="GO" id="GO:0005198">
    <property type="term" value="F:structural molecule activity"/>
    <property type="evidence" value="ECO:0007669"/>
    <property type="project" value="TreeGrafter"/>
</dbReference>
<evidence type="ECO:0000256" key="1">
    <source>
        <dbReference type="SAM" id="MobiDB-lite"/>
    </source>
</evidence>
<name>A0A5J4ZPT3_9ASTE</name>
<keyword evidence="4" id="KW-1185">Reference proteome</keyword>
<evidence type="ECO:0000313" key="4">
    <source>
        <dbReference type="Proteomes" id="UP000325577"/>
    </source>
</evidence>
<sequence>MEISLSSNLLEGLILVALQMVRSNHYYGGYDGTVNEWDDYPRFLNPDGVEMPPGVYGDNGSLMYHHGFGYAPYSPYSPTGTPVPTVGHDGQLYGAQHYQYPTTYFQPMTPTSGPYNPSLAAPTKGDLSISAAADQTPLPVDTANGNSNGITNERGALPGGIPTSGYQDPRFGFDSLRSPIVWMDGSIYSEGQPRPLTSTALTSVIATATTGGGVKALDLRTGTRDFPVNGDQLRVHCSSFPWPLCNTWSLCVMPIQSSPIGTIPYQIDNIYNFGELLALAHPIVKSLLGTKVEWLYYIFEAFNSGDLVCYQELCRVHRDALNAQPALVENEKKLLGKINILCLMEIIFSRPSEDRTIPLNIIAKRRKLTIDDVEYLLTKSLSKNLFSILRKPEEMLRSLLRAAASATKNPIELLRHSNPNYN</sequence>
<gene>
    <name evidence="3" type="ORF">F0562_013390</name>
</gene>
<dbReference type="PANTHER" id="PTHR10539">
    <property type="entry name" value="26S PROTEASOME NON-ATPASE REGULATORY SUBUNIT 13"/>
    <property type="match status" value="1"/>
</dbReference>
<dbReference type="AlphaFoldDB" id="A0A5J4ZPT3"/>
<accession>A0A5J4ZPT3</accession>
<feature type="signal peptide" evidence="2">
    <location>
        <begin position="1"/>
        <end position="23"/>
    </location>
</feature>
<dbReference type="GO" id="GO:0005634">
    <property type="term" value="C:nucleus"/>
    <property type="evidence" value="ECO:0007669"/>
    <property type="project" value="TreeGrafter"/>
</dbReference>
<dbReference type="GO" id="GO:0008541">
    <property type="term" value="C:proteasome regulatory particle, lid subcomplex"/>
    <property type="evidence" value="ECO:0007669"/>
    <property type="project" value="TreeGrafter"/>
</dbReference>
<feature type="region of interest" description="Disordered" evidence="1">
    <location>
        <begin position="140"/>
        <end position="159"/>
    </location>
</feature>
<reference evidence="3 4" key="1">
    <citation type="submission" date="2019-09" db="EMBL/GenBank/DDBJ databases">
        <title>A chromosome-level genome assembly of the Chinese tupelo Nyssa sinensis.</title>
        <authorList>
            <person name="Yang X."/>
            <person name="Kang M."/>
            <person name="Yang Y."/>
            <person name="Xiong H."/>
            <person name="Wang M."/>
            <person name="Zhang Z."/>
            <person name="Wang Z."/>
            <person name="Wu H."/>
            <person name="Ma T."/>
            <person name="Liu J."/>
            <person name="Xi Z."/>
        </authorList>
    </citation>
    <scope>NUCLEOTIDE SEQUENCE [LARGE SCALE GENOMIC DNA]</scope>
    <source>
        <strain evidence="3">J267</strain>
        <tissue evidence="3">Leaf</tissue>
    </source>
</reference>
<evidence type="ECO:0008006" key="5">
    <source>
        <dbReference type="Google" id="ProtNLM"/>
    </source>
</evidence>
<dbReference type="OrthoDB" id="306690at2759"/>
<proteinExistence type="predicted"/>
<dbReference type="Proteomes" id="UP000325577">
    <property type="component" value="Linkage Group LG6"/>
</dbReference>